<dbReference type="InterPro" id="IPR004161">
    <property type="entry name" value="EFTu-like_2"/>
</dbReference>
<dbReference type="RefSeq" id="WP_129223806.1">
    <property type="nucleotide sequence ID" value="NZ_QYBB01000003.1"/>
</dbReference>
<feature type="binding site" evidence="12">
    <location>
        <begin position="136"/>
        <end position="139"/>
    </location>
    <ligand>
        <name>GTP</name>
        <dbReference type="ChEBI" id="CHEBI:37565"/>
    </ligand>
</feature>
<dbReference type="Gene3D" id="3.30.70.240">
    <property type="match status" value="1"/>
</dbReference>
<dbReference type="Proteomes" id="UP000290759">
    <property type="component" value="Unassembled WGS sequence"/>
</dbReference>
<comment type="catalytic activity">
    <reaction evidence="8 12">
        <text>GTP + H2O = GDP + phosphate + H(+)</text>
        <dbReference type="Rhea" id="RHEA:19669"/>
        <dbReference type="ChEBI" id="CHEBI:15377"/>
        <dbReference type="ChEBI" id="CHEBI:15378"/>
        <dbReference type="ChEBI" id="CHEBI:37565"/>
        <dbReference type="ChEBI" id="CHEBI:43474"/>
        <dbReference type="ChEBI" id="CHEBI:58189"/>
        <dbReference type="EC" id="3.6.5.n1"/>
    </reaction>
</comment>
<evidence type="ECO:0000256" key="9">
    <source>
        <dbReference type="ARBA" id="ARBA00057626"/>
    </source>
</evidence>
<keyword evidence="4 12" id="KW-0378">Hydrolase</keyword>
<dbReference type="InterPro" id="IPR035654">
    <property type="entry name" value="LepA_IV"/>
</dbReference>
<dbReference type="HAMAP" id="MF_00071">
    <property type="entry name" value="LepA"/>
    <property type="match status" value="1"/>
</dbReference>
<evidence type="ECO:0000313" key="14">
    <source>
        <dbReference type="EMBL" id="RYC33072.1"/>
    </source>
</evidence>
<keyword evidence="14" id="KW-0251">Elongation factor</keyword>
<dbReference type="FunFam" id="3.30.70.240:FF:000007">
    <property type="entry name" value="Translation factor GUF1, mitochondrial"/>
    <property type="match status" value="1"/>
</dbReference>
<dbReference type="GO" id="GO:0003924">
    <property type="term" value="F:GTPase activity"/>
    <property type="evidence" value="ECO:0007669"/>
    <property type="project" value="UniProtKB-UniRule"/>
</dbReference>
<dbReference type="FunFam" id="3.40.50.300:FF:000078">
    <property type="entry name" value="Elongation factor 4"/>
    <property type="match status" value="1"/>
</dbReference>
<dbReference type="CDD" id="cd16260">
    <property type="entry name" value="EF4_III"/>
    <property type="match status" value="1"/>
</dbReference>
<dbReference type="FunFam" id="3.30.70.870:FF:000004">
    <property type="entry name" value="Translation factor GUF1, mitochondrial"/>
    <property type="match status" value="1"/>
</dbReference>
<evidence type="ECO:0000256" key="6">
    <source>
        <dbReference type="ARBA" id="ARBA00023134"/>
    </source>
</evidence>
<evidence type="ECO:0000256" key="4">
    <source>
        <dbReference type="ARBA" id="ARBA00022801"/>
    </source>
</evidence>
<evidence type="ECO:0000256" key="3">
    <source>
        <dbReference type="ARBA" id="ARBA00022741"/>
    </source>
</evidence>
<protein>
    <recommendedName>
        <fullName evidence="11 12">Elongation factor 4</fullName>
        <shortName evidence="12">EF-4</shortName>
        <ecNumber evidence="11 12">3.6.5.n1</ecNumber>
    </recommendedName>
    <alternativeName>
        <fullName evidence="12">Ribosomal back-translocase LepA</fullName>
    </alternativeName>
</protein>
<comment type="caution">
    <text evidence="14">The sequence shown here is derived from an EMBL/GenBank/DDBJ whole genome shotgun (WGS) entry which is preliminary data.</text>
</comment>
<organism evidence="14 15">
    <name type="scientific">Lichenibacterium minor</name>
    <dbReference type="NCBI Taxonomy" id="2316528"/>
    <lineage>
        <taxon>Bacteria</taxon>
        <taxon>Pseudomonadati</taxon>
        <taxon>Pseudomonadota</taxon>
        <taxon>Alphaproteobacteria</taxon>
        <taxon>Hyphomicrobiales</taxon>
        <taxon>Lichenihabitantaceae</taxon>
        <taxon>Lichenibacterium</taxon>
    </lineage>
</organism>
<dbReference type="GO" id="GO:0045727">
    <property type="term" value="P:positive regulation of translation"/>
    <property type="evidence" value="ECO:0007669"/>
    <property type="project" value="UniProtKB-UniRule"/>
</dbReference>
<dbReference type="FunFam" id="2.40.30.10:FF:000015">
    <property type="entry name" value="Translation factor GUF1, mitochondrial"/>
    <property type="match status" value="1"/>
</dbReference>
<dbReference type="GO" id="GO:0005525">
    <property type="term" value="F:GTP binding"/>
    <property type="evidence" value="ECO:0007669"/>
    <property type="project" value="UniProtKB-UniRule"/>
</dbReference>
<gene>
    <name evidence="12" type="primary">lepA</name>
    <name evidence="14" type="ORF">D3273_04120</name>
</gene>
<dbReference type="Pfam" id="PF00679">
    <property type="entry name" value="EFG_C"/>
    <property type="match status" value="1"/>
</dbReference>
<dbReference type="PANTHER" id="PTHR43512:SF4">
    <property type="entry name" value="TRANSLATION FACTOR GUF1 HOMOLOG, CHLOROPLASTIC"/>
    <property type="match status" value="1"/>
</dbReference>
<dbReference type="PANTHER" id="PTHR43512">
    <property type="entry name" value="TRANSLATION FACTOR GUF1-RELATED"/>
    <property type="match status" value="1"/>
</dbReference>
<keyword evidence="3 12" id="KW-0547">Nucleotide-binding</keyword>
<comment type="subcellular location">
    <subcellularLocation>
        <location evidence="12">Cell membrane</location>
        <topology evidence="12">Peripheral membrane protein</topology>
        <orientation evidence="12">Cytoplasmic side</orientation>
    </subcellularLocation>
</comment>
<comment type="function">
    <text evidence="9 12">Required for accurate and efficient protein synthesis under certain stress conditions. May act as a fidelity factor of the translation reaction, by catalyzing a one-codon backward translocation of tRNAs on improperly translocated ribosomes. Back-translocation proceeds from a post-translocation (POST) complex to a pre-translocation (PRE) complex, thus giving elongation factor G a second chance to translocate the tRNAs correctly. Binds to ribosomes in a GTP-dependent manner.</text>
</comment>
<dbReference type="PRINTS" id="PR00315">
    <property type="entry name" value="ELONGATNFCT"/>
</dbReference>
<dbReference type="Gene3D" id="2.40.30.10">
    <property type="entry name" value="Translation factors"/>
    <property type="match status" value="1"/>
</dbReference>
<comment type="similarity">
    <text evidence="1 12">Belongs to the TRAFAC class translation factor GTPase superfamily. Classic translation factor GTPase family. LepA subfamily.</text>
</comment>
<dbReference type="NCBIfam" id="TIGR00231">
    <property type="entry name" value="small_GTP"/>
    <property type="match status" value="1"/>
</dbReference>
<dbReference type="EC" id="3.6.5.n1" evidence="11 12"/>
<dbReference type="Gene3D" id="3.30.70.2570">
    <property type="entry name" value="Elongation factor 4, C-terminal domain"/>
    <property type="match status" value="1"/>
</dbReference>
<dbReference type="GO" id="GO:0003746">
    <property type="term" value="F:translation elongation factor activity"/>
    <property type="evidence" value="ECO:0007669"/>
    <property type="project" value="UniProtKB-UniRule"/>
</dbReference>
<evidence type="ECO:0000256" key="10">
    <source>
        <dbReference type="ARBA" id="ARBA00061052"/>
    </source>
</evidence>
<proteinExistence type="inferred from homology"/>
<evidence type="ECO:0000256" key="5">
    <source>
        <dbReference type="ARBA" id="ARBA00022917"/>
    </source>
</evidence>
<dbReference type="InterPro" id="IPR027417">
    <property type="entry name" value="P-loop_NTPase"/>
</dbReference>
<reference evidence="14 15" key="2">
    <citation type="submission" date="2019-02" db="EMBL/GenBank/DDBJ databases">
        <title>'Lichenibacterium ramalinii' gen. nov. sp. nov., 'Lichenibacterium minor' gen. nov. sp. nov.</title>
        <authorList>
            <person name="Pankratov T."/>
        </authorList>
    </citation>
    <scope>NUCLEOTIDE SEQUENCE [LARGE SCALE GENOMIC DNA]</scope>
    <source>
        <strain evidence="14 15">RmlP026</strain>
    </source>
</reference>
<dbReference type="PROSITE" id="PS00301">
    <property type="entry name" value="G_TR_1"/>
    <property type="match status" value="1"/>
</dbReference>
<keyword evidence="5 12" id="KW-0648">Protein biosynthesis</keyword>
<dbReference type="GO" id="GO:0005886">
    <property type="term" value="C:plasma membrane"/>
    <property type="evidence" value="ECO:0007669"/>
    <property type="project" value="UniProtKB-SubCell"/>
</dbReference>
<dbReference type="GO" id="GO:0043022">
    <property type="term" value="F:ribosome binding"/>
    <property type="evidence" value="ECO:0007669"/>
    <property type="project" value="UniProtKB-UniRule"/>
</dbReference>
<dbReference type="NCBIfam" id="TIGR01393">
    <property type="entry name" value="lepA"/>
    <property type="match status" value="1"/>
</dbReference>
<dbReference type="Gene3D" id="3.30.70.870">
    <property type="entry name" value="Elongation Factor G (Translational Gtpase), domain 3"/>
    <property type="match status" value="1"/>
</dbReference>
<evidence type="ECO:0000259" key="13">
    <source>
        <dbReference type="PROSITE" id="PS51722"/>
    </source>
</evidence>
<evidence type="ECO:0000313" key="15">
    <source>
        <dbReference type="Proteomes" id="UP000290759"/>
    </source>
</evidence>
<reference evidence="14 15" key="1">
    <citation type="submission" date="2018-12" db="EMBL/GenBank/DDBJ databases">
        <authorList>
            <person name="Grouzdev D.S."/>
            <person name="Krutkina M.S."/>
        </authorList>
    </citation>
    <scope>NUCLEOTIDE SEQUENCE [LARGE SCALE GENOMIC DNA]</scope>
    <source>
        <strain evidence="14 15">RmlP026</strain>
    </source>
</reference>
<dbReference type="EMBL" id="QYBB01000003">
    <property type="protein sequence ID" value="RYC33072.1"/>
    <property type="molecule type" value="Genomic_DNA"/>
</dbReference>
<dbReference type="InterPro" id="IPR005225">
    <property type="entry name" value="Small_GTP-bd"/>
</dbReference>
<dbReference type="Pfam" id="PF06421">
    <property type="entry name" value="LepA_C"/>
    <property type="match status" value="1"/>
</dbReference>
<keyword evidence="2 12" id="KW-1003">Cell membrane</keyword>
<evidence type="ECO:0000256" key="12">
    <source>
        <dbReference type="HAMAP-Rule" id="MF_00071"/>
    </source>
</evidence>
<dbReference type="InterPro" id="IPR035647">
    <property type="entry name" value="EFG_III/V"/>
</dbReference>
<dbReference type="InterPro" id="IPR013842">
    <property type="entry name" value="LepA_CTD"/>
</dbReference>
<dbReference type="InterPro" id="IPR000795">
    <property type="entry name" value="T_Tr_GTP-bd_dom"/>
</dbReference>
<dbReference type="CDD" id="cd03709">
    <property type="entry name" value="lepA_C"/>
    <property type="match status" value="1"/>
</dbReference>
<dbReference type="OrthoDB" id="9802948at2"/>
<dbReference type="CDD" id="cd01890">
    <property type="entry name" value="LepA"/>
    <property type="match status" value="1"/>
</dbReference>
<dbReference type="Pfam" id="PF00009">
    <property type="entry name" value="GTP_EFTU"/>
    <property type="match status" value="1"/>
</dbReference>
<comment type="similarity">
    <text evidence="10">Belongs to the GTP-binding elongation factor family. LepA subfamily.</text>
</comment>
<dbReference type="FunFam" id="3.30.70.2570:FF:000001">
    <property type="entry name" value="Translation factor GUF1, mitochondrial"/>
    <property type="match status" value="1"/>
</dbReference>
<evidence type="ECO:0000256" key="2">
    <source>
        <dbReference type="ARBA" id="ARBA00022475"/>
    </source>
</evidence>
<sequence length="601" mass="66099">MTAQKLDNIRNFSIVAHIDHGKSTLADRLIQHTGTVALRDMSEQMLDSMDIERERGITIKAQTVRLDYVAADGKSYVLNLMDTPGHVDFAYEVSRSLAACEGSLLVVDASQGVEAQTLANVYQALDAGHDIVPVLNKIDLPAAEPERIRQQIEDVIGLDASEAVEISAKTGLNIAGVLEAIVTKLPPPTGDVDAPLKALLVDSWYDAYLGVVVLVRVIDGSMKKGARIQTMATGAHYEVDRIGVFKPKMTNVASLGPGEVGFITAQIKDVADTRVGDTITDERKPTAQALPGFKPAQPVVFCGLFPVDAADFDDLRAAMGRLRLNDASFSFEMESSAALGFGFRCGFLGLLHLEIVQERLEREFNLDLIATAPSVVYEIALRDGTAIDLHNPADMPDVMRIEEIREPWIQAKILTPDEYLGGILKLCQDRRGVQTDLSYVGSRAMLTYELPLNEVVFDFYDRLKSISKGYASFDYHITDYKAGDLVKMQVLVNAEPVDALSMLVHRDRAESRGRAMVDKLKDLIPQHMFQIPIQAAIGGKIIARETIRALRKDVTAKCYGGDVSRKRKLLEKQKAGKKKMRQFGKVEIPQAAFIAALKMDA</sequence>
<dbReference type="InterPro" id="IPR038363">
    <property type="entry name" value="LepA_C_sf"/>
</dbReference>
<dbReference type="Pfam" id="PF03144">
    <property type="entry name" value="GTP_EFTU_D2"/>
    <property type="match status" value="1"/>
</dbReference>
<feature type="binding site" evidence="12">
    <location>
        <begin position="19"/>
        <end position="24"/>
    </location>
    <ligand>
        <name>GTP</name>
        <dbReference type="ChEBI" id="CHEBI:37565"/>
    </ligand>
</feature>
<evidence type="ECO:0000256" key="1">
    <source>
        <dbReference type="ARBA" id="ARBA00005454"/>
    </source>
</evidence>
<dbReference type="CDD" id="cd03699">
    <property type="entry name" value="EF4_II"/>
    <property type="match status" value="1"/>
</dbReference>
<dbReference type="InterPro" id="IPR031157">
    <property type="entry name" value="G_TR_CS"/>
</dbReference>
<dbReference type="Gene3D" id="3.40.50.300">
    <property type="entry name" value="P-loop containing nucleotide triphosphate hydrolases"/>
    <property type="match status" value="1"/>
</dbReference>
<evidence type="ECO:0000256" key="8">
    <source>
        <dbReference type="ARBA" id="ARBA00050293"/>
    </source>
</evidence>
<dbReference type="AlphaFoldDB" id="A0A4Q2U9E5"/>
<dbReference type="SUPFAM" id="SSF52540">
    <property type="entry name" value="P-loop containing nucleoside triphosphate hydrolases"/>
    <property type="match status" value="1"/>
</dbReference>
<keyword evidence="6 12" id="KW-0342">GTP-binding</keyword>
<accession>A0A4Q2U9E5</accession>
<keyword evidence="7 12" id="KW-0472">Membrane</keyword>
<dbReference type="PROSITE" id="PS51722">
    <property type="entry name" value="G_TR_2"/>
    <property type="match status" value="1"/>
</dbReference>
<dbReference type="InterPro" id="IPR006297">
    <property type="entry name" value="EF-4"/>
</dbReference>
<evidence type="ECO:0000256" key="7">
    <source>
        <dbReference type="ARBA" id="ARBA00023136"/>
    </source>
</evidence>
<dbReference type="SUPFAM" id="SSF54980">
    <property type="entry name" value="EF-G C-terminal domain-like"/>
    <property type="match status" value="2"/>
</dbReference>
<dbReference type="GO" id="GO:0097216">
    <property type="term" value="F:guanosine tetraphosphate binding"/>
    <property type="evidence" value="ECO:0007669"/>
    <property type="project" value="UniProtKB-ARBA"/>
</dbReference>
<feature type="domain" description="Tr-type G" evidence="13">
    <location>
        <begin position="7"/>
        <end position="189"/>
    </location>
</feature>
<evidence type="ECO:0000256" key="11">
    <source>
        <dbReference type="ARBA" id="ARBA00066744"/>
    </source>
</evidence>
<name>A0A4Q2U9E5_9HYPH</name>
<keyword evidence="15" id="KW-1185">Reference proteome</keyword>
<dbReference type="InterPro" id="IPR000640">
    <property type="entry name" value="EFG_V-like"/>
</dbReference>